<feature type="transmembrane region" description="Helical" evidence="7">
    <location>
        <begin position="166"/>
        <end position="185"/>
    </location>
</feature>
<keyword evidence="3" id="KW-1003">Cell membrane</keyword>
<dbReference type="EMBL" id="SOQX01000001">
    <property type="protein sequence ID" value="TDY03925.1"/>
    <property type="molecule type" value="Genomic_DNA"/>
</dbReference>
<dbReference type="InterPro" id="IPR051907">
    <property type="entry name" value="DoxX-like_oxidoreductase"/>
</dbReference>
<gene>
    <name evidence="8" type="ORF">EDC23_0296</name>
</gene>
<dbReference type="RefSeq" id="WP_134080491.1">
    <property type="nucleotide sequence ID" value="NZ_SOQX01000001.1"/>
</dbReference>
<protein>
    <submittedName>
        <fullName evidence="8">DoxX-like protein</fullName>
    </submittedName>
</protein>
<evidence type="ECO:0000313" key="8">
    <source>
        <dbReference type="EMBL" id="TDY03925.1"/>
    </source>
</evidence>
<dbReference type="Proteomes" id="UP000294914">
    <property type="component" value="Unassembled WGS sequence"/>
</dbReference>
<name>A0A4V3H4N9_9GAMM</name>
<dbReference type="PANTHER" id="PTHR33452">
    <property type="entry name" value="OXIDOREDUCTASE CATD-RELATED"/>
    <property type="match status" value="1"/>
</dbReference>
<evidence type="ECO:0000256" key="1">
    <source>
        <dbReference type="ARBA" id="ARBA00004651"/>
    </source>
</evidence>
<keyword evidence="6 7" id="KW-0472">Membrane</keyword>
<evidence type="ECO:0000256" key="7">
    <source>
        <dbReference type="SAM" id="Phobius"/>
    </source>
</evidence>
<organism evidence="8 9">
    <name type="scientific">Thiohalophilus thiocyanatoxydans</name>
    <dbReference type="NCBI Taxonomy" id="381308"/>
    <lineage>
        <taxon>Bacteria</taxon>
        <taxon>Pseudomonadati</taxon>
        <taxon>Pseudomonadota</taxon>
        <taxon>Gammaproteobacteria</taxon>
        <taxon>Thiohalomonadales</taxon>
        <taxon>Thiohalophilaceae</taxon>
        <taxon>Thiohalophilus</taxon>
    </lineage>
</organism>
<accession>A0A4V3H4N9</accession>
<feature type="transmembrane region" description="Helical" evidence="7">
    <location>
        <begin position="59"/>
        <end position="79"/>
    </location>
</feature>
<dbReference type="Pfam" id="PF07681">
    <property type="entry name" value="DoxX"/>
    <property type="match status" value="1"/>
</dbReference>
<evidence type="ECO:0000256" key="3">
    <source>
        <dbReference type="ARBA" id="ARBA00022475"/>
    </source>
</evidence>
<feature type="transmembrane region" description="Helical" evidence="7">
    <location>
        <begin position="86"/>
        <end position="104"/>
    </location>
</feature>
<dbReference type="PANTHER" id="PTHR33452:SF19">
    <property type="entry name" value="DOXX FAMILY PROTEIN"/>
    <property type="match status" value="1"/>
</dbReference>
<evidence type="ECO:0000256" key="2">
    <source>
        <dbReference type="ARBA" id="ARBA00006679"/>
    </source>
</evidence>
<reference evidence="8 9" key="1">
    <citation type="submission" date="2019-03" db="EMBL/GenBank/DDBJ databases">
        <title>Genomic Encyclopedia of Type Strains, Phase IV (KMG-IV): sequencing the most valuable type-strain genomes for metagenomic binning, comparative biology and taxonomic classification.</title>
        <authorList>
            <person name="Goeker M."/>
        </authorList>
    </citation>
    <scope>NUCLEOTIDE SEQUENCE [LARGE SCALE GENOMIC DNA]</scope>
    <source>
        <strain evidence="8 9">DSM 16326</strain>
    </source>
</reference>
<evidence type="ECO:0000313" key="9">
    <source>
        <dbReference type="Proteomes" id="UP000294914"/>
    </source>
</evidence>
<dbReference type="OrthoDB" id="346004at2"/>
<evidence type="ECO:0000256" key="5">
    <source>
        <dbReference type="ARBA" id="ARBA00022989"/>
    </source>
</evidence>
<keyword evidence="4 7" id="KW-0812">Transmembrane</keyword>
<sequence length="197" mass="22246">MNFLLKMQGLLDKSRQFDFLAPLLLRLFLAPIFILAGYGKLTGLENTAYYFGEMLGLPAPMLMAVLAGAAEFFGGIAILIGVATRWFAIPLMITMIMAATTAHWENGWHALPETTLTVPWEWRTDMIEGAVERRDVAREILKEHGNYNWLTEHGSITILKNGIEFAATYFIMLLVLFFHGAGRYASLDYWIGRKLNP</sequence>
<comment type="similarity">
    <text evidence="2">Belongs to the DoxX family.</text>
</comment>
<dbReference type="InterPro" id="IPR032808">
    <property type="entry name" value="DoxX"/>
</dbReference>
<evidence type="ECO:0000256" key="6">
    <source>
        <dbReference type="ARBA" id="ARBA00023136"/>
    </source>
</evidence>
<dbReference type="AlphaFoldDB" id="A0A4V3H4N9"/>
<evidence type="ECO:0000256" key="4">
    <source>
        <dbReference type="ARBA" id="ARBA00022692"/>
    </source>
</evidence>
<comment type="subcellular location">
    <subcellularLocation>
        <location evidence="1">Cell membrane</location>
        <topology evidence="1">Multi-pass membrane protein</topology>
    </subcellularLocation>
</comment>
<comment type="caution">
    <text evidence="8">The sequence shown here is derived from an EMBL/GenBank/DDBJ whole genome shotgun (WGS) entry which is preliminary data.</text>
</comment>
<keyword evidence="5 7" id="KW-1133">Transmembrane helix</keyword>
<feature type="transmembrane region" description="Helical" evidence="7">
    <location>
        <begin position="20"/>
        <end position="39"/>
    </location>
</feature>
<keyword evidence="9" id="KW-1185">Reference proteome</keyword>
<proteinExistence type="inferred from homology"/>
<dbReference type="GO" id="GO:0005886">
    <property type="term" value="C:plasma membrane"/>
    <property type="evidence" value="ECO:0007669"/>
    <property type="project" value="UniProtKB-SubCell"/>
</dbReference>